<evidence type="ECO:0000256" key="14">
    <source>
        <dbReference type="ARBA" id="ARBA00023306"/>
    </source>
</evidence>
<dbReference type="GO" id="GO:0051010">
    <property type="term" value="F:microtubule plus-end binding"/>
    <property type="evidence" value="ECO:0007669"/>
    <property type="project" value="TreeGrafter"/>
</dbReference>
<evidence type="ECO:0000256" key="7">
    <source>
        <dbReference type="ARBA" id="ARBA00022618"/>
    </source>
</evidence>
<dbReference type="GO" id="GO:0042729">
    <property type="term" value="C:DASH complex"/>
    <property type="evidence" value="ECO:0007669"/>
    <property type="project" value="InterPro"/>
</dbReference>
<keyword evidence="8" id="KW-0493">Microtubule</keyword>
<evidence type="ECO:0000256" key="4">
    <source>
        <dbReference type="ARBA" id="ARBA00006277"/>
    </source>
</evidence>
<keyword evidence="15" id="KW-0137">Centromere</keyword>
<dbReference type="PANTHER" id="PTHR28017">
    <property type="entry name" value="DASH COMPLEX SUBUNIT DAD3"/>
    <property type="match status" value="1"/>
</dbReference>
<evidence type="ECO:0000256" key="9">
    <source>
        <dbReference type="ARBA" id="ARBA00022776"/>
    </source>
</evidence>
<evidence type="ECO:0000256" key="10">
    <source>
        <dbReference type="ARBA" id="ARBA00022829"/>
    </source>
</evidence>
<dbReference type="GO" id="GO:0005874">
    <property type="term" value="C:microtubule"/>
    <property type="evidence" value="ECO:0007669"/>
    <property type="project" value="UniProtKB-KW"/>
</dbReference>
<keyword evidence="12" id="KW-0206">Cytoskeleton</keyword>
<dbReference type="InterPro" id="IPR013965">
    <property type="entry name" value="DASH_Dad3"/>
</dbReference>
<evidence type="ECO:0000256" key="8">
    <source>
        <dbReference type="ARBA" id="ARBA00022701"/>
    </source>
</evidence>
<dbReference type="Pfam" id="PF08656">
    <property type="entry name" value="DASH_Dad3"/>
    <property type="match status" value="1"/>
</dbReference>
<evidence type="ECO:0000256" key="15">
    <source>
        <dbReference type="ARBA" id="ARBA00023328"/>
    </source>
</evidence>
<comment type="subcellular location">
    <subcellularLocation>
        <location evidence="3">Chromosome</location>
        <location evidence="3">Centromere</location>
        <location evidence="3">Kinetochore</location>
    </subcellularLocation>
    <subcellularLocation>
        <location evidence="2">Cytoplasm</location>
        <location evidence="2">Cytoskeleton</location>
        <location evidence="2">Spindle</location>
    </subcellularLocation>
    <subcellularLocation>
        <location evidence="1">Nucleus</location>
    </subcellularLocation>
</comment>
<keyword evidence="5" id="KW-0158">Chromosome</keyword>
<dbReference type="GO" id="GO:0072686">
    <property type="term" value="C:mitotic spindle"/>
    <property type="evidence" value="ECO:0007669"/>
    <property type="project" value="InterPro"/>
</dbReference>
<proteinExistence type="inferred from homology"/>
<dbReference type="EMBL" id="JAACJP010000012">
    <property type="protein sequence ID" value="KAF5380855.1"/>
    <property type="molecule type" value="Genomic_DNA"/>
</dbReference>
<dbReference type="GO" id="GO:0008608">
    <property type="term" value="P:attachment of spindle microtubules to kinetochore"/>
    <property type="evidence" value="ECO:0007669"/>
    <property type="project" value="InterPro"/>
</dbReference>
<comment type="caution">
    <text evidence="18">The sequence shown here is derived from an EMBL/GenBank/DDBJ whole genome shotgun (WGS) entry which is preliminary data.</text>
</comment>
<comment type="similarity">
    <text evidence="4">Belongs to the DASH complex DAD3 family.</text>
</comment>
<evidence type="ECO:0000256" key="2">
    <source>
        <dbReference type="ARBA" id="ARBA00004186"/>
    </source>
</evidence>
<protein>
    <recommendedName>
        <fullName evidence="16">DASH complex subunit DAD3</fullName>
    </recommendedName>
    <alternativeName>
        <fullName evidence="17">Outer kinetochore protein DAD3</fullName>
    </alternativeName>
</protein>
<dbReference type="GO" id="GO:0051301">
    <property type="term" value="P:cell division"/>
    <property type="evidence" value="ECO:0007669"/>
    <property type="project" value="UniProtKB-KW"/>
</dbReference>
<reference evidence="18 19" key="1">
    <citation type="journal article" date="2020" name="ISME J.">
        <title>Uncovering the hidden diversity of litter-decomposition mechanisms in mushroom-forming fungi.</title>
        <authorList>
            <person name="Floudas D."/>
            <person name="Bentzer J."/>
            <person name="Ahren D."/>
            <person name="Johansson T."/>
            <person name="Persson P."/>
            <person name="Tunlid A."/>
        </authorList>
    </citation>
    <scope>NUCLEOTIDE SEQUENCE [LARGE SCALE GENOMIC DNA]</scope>
    <source>
        <strain evidence="18 19">CBS 661.87</strain>
    </source>
</reference>
<evidence type="ECO:0000256" key="13">
    <source>
        <dbReference type="ARBA" id="ARBA00023242"/>
    </source>
</evidence>
<evidence type="ECO:0000313" key="19">
    <source>
        <dbReference type="Proteomes" id="UP000565441"/>
    </source>
</evidence>
<keyword evidence="9" id="KW-0498">Mitosis</keyword>
<name>A0A8H5M4F3_9AGAR</name>
<dbReference type="OrthoDB" id="2443965at2759"/>
<keyword evidence="6" id="KW-0963">Cytoplasm</keyword>
<sequence length="130" mass="14738">MTSSTPANDIFHVNPYESHPSLTNTEAEVLWEYAKLAQHVKLVRDDNATLRRVFSGSHPTLLHTKVTQKTRVISEEPDQMLLARLRILEKKMGLVLTLFKASVWGVINEQPVADPPEGYDDSSNDRTIRL</sequence>
<evidence type="ECO:0000256" key="16">
    <source>
        <dbReference type="ARBA" id="ARBA00044179"/>
    </source>
</evidence>
<dbReference type="AlphaFoldDB" id="A0A8H5M4F3"/>
<accession>A0A8H5M4F3</accession>
<evidence type="ECO:0000256" key="1">
    <source>
        <dbReference type="ARBA" id="ARBA00004123"/>
    </source>
</evidence>
<evidence type="ECO:0000256" key="3">
    <source>
        <dbReference type="ARBA" id="ARBA00004629"/>
    </source>
</evidence>
<evidence type="ECO:0000256" key="17">
    <source>
        <dbReference type="ARBA" id="ARBA00044305"/>
    </source>
</evidence>
<gene>
    <name evidence="18" type="ORF">D9615_004100</name>
</gene>
<dbReference type="Proteomes" id="UP000565441">
    <property type="component" value="Unassembled WGS sequence"/>
</dbReference>
<dbReference type="PANTHER" id="PTHR28017:SF1">
    <property type="entry name" value="DASH COMPLEX SUBUNIT DAD3"/>
    <property type="match status" value="1"/>
</dbReference>
<evidence type="ECO:0000256" key="11">
    <source>
        <dbReference type="ARBA" id="ARBA00022838"/>
    </source>
</evidence>
<keyword evidence="19" id="KW-1185">Reference proteome</keyword>
<keyword evidence="14" id="KW-0131">Cell cycle</keyword>
<keyword evidence="13" id="KW-0539">Nucleus</keyword>
<keyword evidence="11" id="KW-0995">Kinetochore</keyword>
<evidence type="ECO:0000256" key="6">
    <source>
        <dbReference type="ARBA" id="ARBA00022490"/>
    </source>
</evidence>
<keyword evidence="7" id="KW-0132">Cell division</keyword>
<evidence type="ECO:0000256" key="12">
    <source>
        <dbReference type="ARBA" id="ARBA00023212"/>
    </source>
</evidence>
<organism evidence="18 19">
    <name type="scientific">Tricholomella constricta</name>
    <dbReference type="NCBI Taxonomy" id="117010"/>
    <lineage>
        <taxon>Eukaryota</taxon>
        <taxon>Fungi</taxon>
        <taxon>Dikarya</taxon>
        <taxon>Basidiomycota</taxon>
        <taxon>Agaricomycotina</taxon>
        <taxon>Agaricomycetes</taxon>
        <taxon>Agaricomycetidae</taxon>
        <taxon>Agaricales</taxon>
        <taxon>Tricholomatineae</taxon>
        <taxon>Lyophyllaceae</taxon>
        <taxon>Tricholomella</taxon>
    </lineage>
</organism>
<keyword evidence="10" id="KW-0159">Chromosome partition</keyword>
<evidence type="ECO:0000256" key="5">
    <source>
        <dbReference type="ARBA" id="ARBA00022454"/>
    </source>
</evidence>
<evidence type="ECO:0000313" key="18">
    <source>
        <dbReference type="EMBL" id="KAF5380855.1"/>
    </source>
</evidence>